<dbReference type="EMBL" id="CAJOBP010100368">
    <property type="protein sequence ID" value="CAF4974500.1"/>
    <property type="molecule type" value="Genomic_DNA"/>
</dbReference>
<accession>A0A821ZP54</accession>
<reference evidence="2" key="1">
    <citation type="submission" date="2021-02" db="EMBL/GenBank/DDBJ databases">
        <authorList>
            <person name="Nowell W R."/>
        </authorList>
    </citation>
    <scope>NUCLEOTIDE SEQUENCE</scope>
</reference>
<protein>
    <submittedName>
        <fullName evidence="2">Uncharacterized protein</fullName>
    </submittedName>
</protein>
<evidence type="ECO:0000256" key="1">
    <source>
        <dbReference type="SAM" id="MobiDB-lite"/>
    </source>
</evidence>
<dbReference type="AlphaFoldDB" id="A0A821ZP54"/>
<dbReference type="Proteomes" id="UP000663873">
    <property type="component" value="Unassembled WGS sequence"/>
</dbReference>
<gene>
    <name evidence="2" type="ORF">UJA718_LOCUS48950</name>
</gene>
<keyword evidence="3" id="KW-1185">Reference proteome</keyword>
<comment type="caution">
    <text evidence="2">The sequence shown here is derived from an EMBL/GenBank/DDBJ whole genome shotgun (WGS) entry which is preliminary data.</text>
</comment>
<feature type="compositionally biased region" description="Polar residues" evidence="1">
    <location>
        <begin position="60"/>
        <end position="74"/>
    </location>
</feature>
<sequence>MQSIATTHPAPTQSTTRPLMLVSLDSDFNIAKTITPLLDLVTTKQAPKITTNVTVISPAQPELSSVLATNTNTNSDDEDH</sequence>
<feature type="non-terminal residue" evidence="2">
    <location>
        <position position="80"/>
    </location>
</feature>
<organism evidence="2 3">
    <name type="scientific">Rotaria socialis</name>
    <dbReference type="NCBI Taxonomy" id="392032"/>
    <lineage>
        <taxon>Eukaryota</taxon>
        <taxon>Metazoa</taxon>
        <taxon>Spiralia</taxon>
        <taxon>Gnathifera</taxon>
        <taxon>Rotifera</taxon>
        <taxon>Eurotatoria</taxon>
        <taxon>Bdelloidea</taxon>
        <taxon>Philodinida</taxon>
        <taxon>Philodinidae</taxon>
        <taxon>Rotaria</taxon>
    </lineage>
</organism>
<name>A0A821ZP54_9BILA</name>
<feature type="region of interest" description="Disordered" evidence="1">
    <location>
        <begin position="60"/>
        <end position="80"/>
    </location>
</feature>
<proteinExistence type="predicted"/>
<evidence type="ECO:0000313" key="2">
    <source>
        <dbReference type="EMBL" id="CAF4974500.1"/>
    </source>
</evidence>
<evidence type="ECO:0000313" key="3">
    <source>
        <dbReference type="Proteomes" id="UP000663873"/>
    </source>
</evidence>